<dbReference type="Pfam" id="PF01019">
    <property type="entry name" value="G_glu_transpept"/>
    <property type="match status" value="1"/>
</dbReference>
<evidence type="ECO:0000256" key="5">
    <source>
        <dbReference type="ARBA" id="ARBA00022801"/>
    </source>
</evidence>
<dbReference type="AlphaFoldDB" id="A0A8J3GBF9"/>
<accession>A0A8J3GBF9</accession>
<feature type="signal peptide" evidence="13">
    <location>
        <begin position="1"/>
        <end position="25"/>
    </location>
</feature>
<feature type="binding site" evidence="10">
    <location>
        <position position="499"/>
    </location>
    <ligand>
        <name>L-glutamate</name>
        <dbReference type="ChEBI" id="CHEBI:29985"/>
    </ligand>
</feature>
<dbReference type="UniPathway" id="UPA00204"/>
<dbReference type="PANTHER" id="PTHR43199:SF1">
    <property type="entry name" value="GLUTATHIONE HYDROLASE PROENZYME"/>
    <property type="match status" value="1"/>
</dbReference>
<keyword evidence="15" id="KW-1185">Reference proteome</keyword>
<evidence type="ECO:0000256" key="10">
    <source>
        <dbReference type="PIRSR" id="PIRSR600101-2"/>
    </source>
</evidence>
<evidence type="ECO:0000256" key="11">
    <source>
        <dbReference type="RuleBase" id="RU368036"/>
    </source>
</evidence>
<feature type="binding site" evidence="10">
    <location>
        <position position="121"/>
    </location>
    <ligand>
        <name>L-glutamate</name>
        <dbReference type="ChEBI" id="CHEBI:29985"/>
    </ligand>
</feature>
<dbReference type="InterPro" id="IPR043137">
    <property type="entry name" value="GGT_ssub_C"/>
</dbReference>
<organism evidence="14 15">
    <name type="scientific">Cerasicoccus arenae</name>
    <dbReference type="NCBI Taxonomy" id="424488"/>
    <lineage>
        <taxon>Bacteria</taxon>
        <taxon>Pseudomonadati</taxon>
        <taxon>Verrucomicrobiota</taxon>
        <taxon>Opitutia</taxon>
        <taxon>Puniceicoccales</taxon>
        <taxon>Cerasicoccaceae</taxon>
        <taxon>Cerasicoccus</taxon>
    </lineage>
</organism>
<evidence type="ECO:0000256" key="3">
    <source>
        <dbReference type="ARBA" id="ARBA00009381"/>
    </source>
</evidence>
<keyword evidence="4 11" id="KW-0808">Transferase</keyword>
<evidence type="ECO:0000313" key="14">
    <source>
        <dbReference type="EMBL" id="GHB90552.1"/>
    </source>
</evidence>
<dbReference type="Gene3D" id="1.10.246.130">
    <property type="match status" value="1"/>
</dbReference>
<comment type="similarity">
    <text evidence="3 11">Belongs to the gamma-glutamyltransferase family.</text>
</comment>
<dbReference type="GO" id="GO:0006750">
    <property type="term" value="P:glutathione biosynthetic process"/>
    <property type="evidence" value="ECO:0007669"/>
    <property type="project" value="UniProtKB-KW"/>
</dbReference>
<dbReference type="InterPro" id="IPR000101">
    <property type="entry name" value="GGT_peptidase"/>
</dbReference>
<reference evidence="14" key="1">
    <citation type="journal article" date="2014" name="Int. J. Syst. Evol. Microbiol.">
        <title>Complete genome sequence of Corynebacterium casei LMG S-19264T (=DSM 44701T), isolated from a smear-ripened cheese.</title>
        <authorList>
            <consortium name="US DOE Joint Genome Institute (JGI-PGF)"/>
            <person name="Walter F."/>
            <person name="Albersmeier A."/>
            <person name="Kalinowski J."/>
            <person name="Ruckert C."/>
        </authorList>
    </citation>
    <scope>NUCLEOTIDE SEQUENCE</scope>
    <source>
        <strain evidence="14">KCTC 12870</strain>
    </source>
</reference>
<comment type="PTM">
    <text evidence="11">Cleaved by autocatalysis into a large and a small subunit.</text>
</comment>
<evidence type="ECO:0000256" key="8">
    <source>
        <dbReference type="ARBA" id="ARBA00047417"/>
    </source>
</evidence>
<evidence type="ECO:0000256" key="9">
    <source>
        <dbReference type="PIRSR" id="PIRSR600101-1"/>
    </source>
</evidence>
<dbReference type="Gene3D" id="3.60.20.40">
    <property type="match status" value="1"/>
</dbReference>
<dbReference type="EMBL" id="BMXG01000001">
    <property type="protein sequence ID" value="GHB90552.1"/>
    <property type="molecule type" value="Genomic_DNA"/>
</dbReference>
<comment type="catalytic activity">
    <reaction evidence="8 11">
        <text>an N-terminal (5-L-glutamyl)-[peptide] + an alpha-amino acid = 5-L-glutamyl amino acid + an N-terminal L-alpha-aminoacyl-[peptide]</text>
        <dbReference type="Rhea" id="RHEA:23904"/>
        <dbReference type="Rhea" id="RHEA-COMP:9780"/>
        <dbReference type="Rhea" id="RHEA-COMP:9795"/>
        <dbReference type="ChEBI" id="CHEBI:77644"/>
        <dbReference type="ChEBI" id="CHEBI:78597"/>
        <dbReference type="ChEBI" id="CHEBI:78599"/>
        <dbReference type="ChEBI" id="CHEBI:78608"/>
        <dbReference type="EC" id="2.3.2.2"/>
    </reaction>
</comment>
<dbReference type="GO" id="GO:0103068">
    <property type="term" value="F:leukotriene C4 gamma-glutamyl transferase activity"/>
    <property type="evidence" value="ECO:0007669"/>
    <property type="project" value="UniProtKB-EC"/>
</dbReference>
<dbReference type="SUPFAM" id="SSF56235">
    <property type="entry name" value="N-terminal nucleophile aminohydrolases (Ntn hydrolases)"/>
    <property type="match status" value="1"/>
</dbReference>
<evidence type="ECO:0000256" key="4">
    <source>
        <dbReference type="ARBA" id="ARBA00022679"/>
    </source>
</evidence>
<protein>
    <recommendedName>
        <fullName evidence="11">Glutathione hydrolase proenzyme</fullName>
        <ecNumber evidence="11">2.3.2.2</ecNumber>
        <ecNumber evidence="11">3.4.19.13</ecNumber>
    </recommendedName>
    <component>
        <recommendedName>
            <fullName evidence="11">Glutathione hydrolase large chain</fullName>
        </recommendedName>
    </component>
    <component>
        <recommendedName>
            <fullName evidence="11">Glutathione hydrolase small chain</fullName>
        </recommendedName>
    </component>
</protein>
<proteinExistence type="inferred from homology"/>
<dbReference type="PANTHER" id="PTHR43199">
    <property type="entry name" value="GLUTATHIONE HYDROLASE"/>
    <property type="match status" value="1"/>
</dbReference>
<dbReference type="InterPro" id="IPR043138">
    <property type="entry name" value="GGT_lsub"/>
</dbReference>
<dbReference type="GO" id="GO:0036374">
    <property type="term" value="F:glutathione hydrolase activity"/>
    <property type="evidence" value="ECO:0007669"/>
    <property type="project" value="UniProtKB-UniRule"/>
</dbReference>
<comment type="catalytic activity">
    <reaction evidence="1 11">
        <text>an S-substituted glutathione + H2O = an S-substituted L-cysteinylglycine + L-glutamate</text>
        <dbReference type="Rhea" id="RHEA:59468"/>
        <dbReference type="ChEBI" id="CHEBI:15377"/>
        <dbReference type="ChEBI" id="CHEBI:29985"/>
        <dbReference type="ChEBI" id="CHEBI:90779"/>
        <dbReference type="ChEBI" id="CHEBI:143103"/>
        <dbReference type="EC" id="3.4.19.13"/>
    </reaction>
</comment>
<dbReference type="PRINTS" id="PR01210">
    <property type="entry name" value="GGTRANSPTASE"/>
</dbReference>
<feature type="binding site" evidence="10">
    <location>
        <begin position="477"/>
        <end position="478"/>
    </location>
    <ligand>
        <name>L-glutamate</name>
        <dbReference type="ChEBI" id="CHEBI:29985"/>
    </ligand>
</feature>
<evidence type="ECO:0000313" key="15">
    <source>
        <dbReference type="Proteomes" id="UP000642829"/>
    </source>
</evidence>
<keyword evidence="11" id="KW-0317">Glutathione biosynthesis</keyword>
<dbReference type="EC" id="2.3.2.2" evidence="11"/>
<gene>
    <name evidence="14" type="ORF">GCM10007047_01640</name>
</gene>
<dbReference type="EC" id="3.4.19.13" evidence="11"/>
<evidence type="ECO:0000256" key="12">
    <source>
        <dbReference type="SAM" id="MobiDB-lite"/>
    </source>
</evidence>
<keyword evidence="5 11" id="KW-0378">Hydrolase</keyword>
<feature type="region of interest" description="Disordered" evidence="12">
    <location>
        <begin position="456"/>
        <end position="482"/>
    </location>
</feature>
<comment type="caution">
    <text evidence="14">The sequence shown here is derived from an EMBL/GenBank/DDBJ whole genome shotgun (WGS) entry which is preliminary data.</text>
</comment>
<evidence type="ECO:0000256" key="13">
    <source>
        <dbReference type="SAM" id="SignalP"/>
    </source>
</evidence>
<evidence type="ECO:0000256" key="1">
    <source>
        <dbReference type="ARBA" id="ARBA00001049"/>
    </source>
</evidence>
<feature type="binding site" evidence="10">
    <location>
        <position position="452"/>
    </location>
    <ligand>
        <name>L-glutamate</name>
        <dbReference type="ChEBI" id="CHEBI:29985"/>
    </ligand>
</feature>
<evidence type="ECO:0000256" key="7">
    <source>
        <dbReference type="ARBA" id="ARBA00023315"/>
    </source>
</evidence>
<name>A0A8J3GBF9_9BACT</name>
<comment type="catalytic activity">
    <reaction evidence="2 11">
        <text>glutathione + H2O = L-cysteinylglycine + L-glutamate</text>
        <dbReference type="Rhea" id="RHEA:28807"/>
        <dbReference type="ChEBI" id="CHEBI:15377"/>
        <dbReference type="ChEBI" id="CHEBI:29985"/>
        <dbReference type="ChEBI" id="CHEBI:57925"/>
        <dbReference type="ChEBI" id="CHEBI:61694"/>
        <dbReference type="EC" id="3.4.19.13"/>
    </reaction>
</comment>
<dbReference type="Proteomes" id="UP000642829">
    <property type="component" value="Unassembled WGS sequence"/>
</dbReference>
<feature type="active site" description="Nucleophile" evidence="9">
    <location>
        <position position="410"/>
    </location>
</feature>
<evidence type="ECO:0000256" key="2">
    <source>
        <dbReference type="ARBA" id="ARBA00001089"/>
    </source>
</evidence>
<evidence type="ECO:0000256" key="6">
    <source>
        <dbReference type="ARBA" id="ARBA00023145"/>
    </source>
</evidence>
<sequence>MSLNFSFLSRLALVYACFFAILCNAKYDPSDPDVSREIGVRFGPGSSGAFLAQNGMVTSSSFEATMAGLDVLRKGGNAFDAAVVVQFVLTVTEPYASGIGGGLFAVAYDSKEEEVFTLDGRETAPDAAEPDLFVGINGKVDKFSSRIDGGRAAGVPGTLAALAYLLDEYGTISMAEAVEPAARIAETGFIITEPFARNLAAHWRRLSKFPETQKLFSRPGGGPLQAGDICRNPELAATLRLIGREGVSVFYKGPIAQDIVATVNESKENPGAMSMADLADYKPIRREPVVSNYRGYTICGMDMPSSGGASLALMLNMLESQGAAFNGEWTAEQLHTLIDVQNLAFADRNAFMADSDFVSVPTDVLISKSYAQKRIGELKPNQGLSTPVSAGNPYKGVATTNATREESPYTTHFTIVDKNRNILSITSTLEQHFGCGLLVENRGFLLNNEMTDFNAHAKDSDGELTPNAPQGGKRPRSSMSPTIVLRDGKPVLALGSPGGSRIIGVTLNVLLNVFDRELELQEAINAPRVVARNRDPEIESPLYRDQALKESLEGMGYQLIDSQAVGSVQAIRINDSGWLEGAADPRREGLALGY</sequence>
<dbReference type="InterPro" id="IPR029055">
    <property type="entry name" value="Ntn_hydrolases_N"/>
</dbReference>
<dbReference type="GO" id="GO:0006751">
    <property type="term" value="P:glutathione catabolic process"/>
    <property type="evidence" value="ECO:0007669"/>
    <property type="project" value="UniProtKB-UniRule"/>
</dbReference>
<keyword evidence="6 11" id="KW-0865">Zymogen</keyword>
<dbReference type="InterPro" id="IPR051792">
    <property type="entry name" value="GGT_bact"/>
</dbReference>
<reference evidence="14" key="2">
    <citation type="submission" date="2020-09" db="EMBL/GenBank/DDBJ databases">
        <authorList>
            <person name="Sun Q."/>
            <person name="Kim S."/>
        </authorList>
    </citation>
    <scope>NUCLEOTIDE SEQUENCE</scope>
    <source>
        <strain evidence="14">KCTC 12870</strain>
    </source>
</reference>
<dbReference type="NCBIfam" id="TIGR00066">
    <property type="entry name" value="g_glut_trans"/>
    <property type="match status" value="1"/>
</dbReference>
<keyword evidence="13" id="KW-0732">Signal</keyword>
<feature type="chain" id="PRO_5035170991" description="Glutathione hydrolase proenzyme" evidence="13">
    <location>
        <begin position="26"/>
        <end position="594"/>
    </location>
</feature>
<comment type="subunit">
    <text evidence="11">This enzyme consists of two polypeptide chains, which are synthesized in precursor form from a single polypeptide.</text>
</comment>
<keyword evidence="7 11" id="KW-0012">Acyltransferase</keyword>
<comment type="pathway">
    <text evidence="11">Sulfur metabolism; glutathione metabolism.</text>
</comment>